<protein>
    <submittedName>
        <fullName evidence="2">Uncharacterized protein</fullName>
    </submittedName>
</protein>
<proteinExistence type="predicted"/>
<feature type="region of interest" description="Disordered" evidence="1">
    <location>
        <begin position="29"/>
        <end position="61"/>
    </location>
</feature>
<dbReference type="Proteomes" id="UP000772434">
    <property type="component" value="Unassembled WGS sequence"/>
</dbReference>
<dbReference type="EMBL" id="JADNRY010001402">
    <property type="protein sequence ID" value="KAF9016960.1"/>
    <property type="molecule type" value="Genomic_DNA"/>
</dbReference>
<evidence type="ECO:0000313" key="2">
    <source>
        <dbReference type="EMBL" id="KAF9016960.1"/>
    </source>
</evidence>
<dbReference type="AlphaFoldDB" id="A0A9P5TVJ5"/>
<name>A0A9P5TVJ5_9AGAR</name>
<feature type="region of interest" description="Disordered" evidence="1">
    <location>
        <begin position="115"/>
        <end position="157"/>
    </location>
</feature>
<reference evidence="2" key="1">
    <citation type="submission" date="2020-11" db="EMBL/GenBank/DDBJ databases">
        <authorList>
            <consortium name="DOE Joint Genome Institute"/>
            <person name="Ahrendt S."/>
            <person name="Riley R."/>
            <person name="Andreopoulos W."/>
            <person name="Labutti K."/>
            <person name="Pangilinan J."/>
            <person name="Ruiz-Duenas F.J."/>
            <person name="Barrasa J.M."/>
            <person name="Sanchez-Garcia M."/>
            <person name="Camarero S."/>
            <person name="Miyauchi S."/>
            <person name="Serrano A."/>
            <person name="Linde D."/>
            <person name="Babiker R."/>
            <person name="Drula E."/>
            <person name="Ayuso-Fernandez I."/>
            <person name="Pacheco R."/>
            <person name="Padilla G."/>
            <person name="Ferreira P."/>
            <person name="Barriuso J."/>
            <person name="Kellner H."/>
            <person name="Castanera R."/>
            <person name="Alfaro M."/>
            <person name="Ramirez L."/>
            <person name="Pisabarro A.G."/>
            <person name="Kuo A."/>
            <person name="Tritt A."/>
            <person name="Lipzen A."/>
            <person name="He G."/>
            <person name="Yan M."/>
            <person name="Ng V."/>
            <person name="Cullen D."/>
            <person name="Martin F."/>
            <person name="Rosso M.-N."/>
            <person name="Henrissat B."/>
            <person name="Hibbett D."/>
            <person name="Martinez A.T."/>
            <person name="Grigoriev I.V."/>
        </authorList>
    </citation>
    <scope>NUCLEOTIDE SEQUENCE</scope>
    <source>
        <strain evidence="2">AH 40177</strain>
    </source>
</reference>
<comment type="caution">
    <text evidence="2">The sequence shown here is derived from an EMBL/GenBank/DDBJ whole genome shotgun (WGS) entry which is preliminary data.</text>
</comment>
<sequence>MLFGIFERINAEAFRIDLLPSITSVLPKPSEQHDLPSQISSNSPSSSKPTVAAPELQPQPRPRATFADLKALLGALSAVEAKAEGSKLKPSLGVASVVPKSTPIKHIGIIELSDSSDSDSALGMQPKLRKRRREVVLSDTPDASDAPDVNKLSAPPPGFSAPYTQATATAKDANELLIQSSAVPSPSHIQTPAKRMFIDLTGEDTDDNADESFESSKSFIKVSSKIQQNPRRKLKKLNNGNGQEMGVKMQEKQTVSHRKATATTTPASATTLLFPSSPSSPSVQVAWKGKGRAVDADPLMRLQDHFERLSAALLHANGCSDSVFQEFTKLMQQCGSCGYRVVKGVCHECR</sequence>
<keyword evidence="3" id="KW-1185">Reference proteome</keyword>
<feature type="compositionally biased region" description="Low complexity" evidence="1">
    <location>
        <begin position="36"/>
        <end position="49"/>
    </location>
</feature>
<evidence type="ECO:0000256" key="1">
    <source>
        <dbReference type="SAM" id="MobiDB-lite"/>
    </source>
</evidence>
<gene>
    <name evidence="2" type="ORF">BDP27DRAFT_1440600</name>
</gene>
<accession>A0A9P5TVJ5</accession>
<organism evidence="2 3">
    <name type="scientific">Rhodocollybia butyracea</name>
    <dbReference type="NCBI Taxonomy" id="206335"/>
    <lineage>
        <taxon>Eukaryota</taxon>
        <taxon>Fungi</taxon>
        <taxon>Dikarya</taxon>
        <taxon>Basidiomycota</taxon>
        <taxon>Agaricomycotina</taxon>
        <taxon>Agaricomycetes</taxon>
        <taxon>Agaricomycetidae</taxon>
        <taxon>Agaricales</taxon>
        <taxon>Marasmiineae</taxon>
        <taxon>Omphalotaceae</taxon>
        <taxon>Rhodocollybia</taxon>
    </lineage>
</organism>
<evidence type="ECO:0000313" key="3">
    <source>
        <dbReference type="Proteomes" id="UP000772434"/>
    </source>
</evidence>